<evidence type="ECO:0000313" key="1">
    <source>
        <dbReference type="EMBL" id="HIS24296.1"/>
    </source>
</evidence>
<reference evidence="1" key="2">
    <citation type="journal article" date="2021" name="PeerJ">
        <title>Extensive microbial diversity within the chicken gut microbiome revealed by metagenomics and culture.</title>
        <authorList>
            <person name="Gilroy R."/>
            <person name="Ravi A."/>
            <person name="Getino M."/>
            <person name="Pursley I."/>
            <person name="Horton D.L."/>
            <person name="Alikhan N.F."/>
            <person name="Baker D."/>
            <person name="Gharbi K."/>
            <person name="Hall N."/>
            <person name="Watson M."/>
            <person name="Adriaenssens E.M."/>
            <person name="Foster-Nyarko E."/>
            <person name="Jarju S."/>
            <person name="Secka A."/>
            <person name="Antonio M."/>
            <person name="Oren A."/>
            <person name="Chaudhuri R.R."/>
            <person name="La Ragione R."/>
            <person name="Hildebrand F."/>
            <person name="Pallen M.J."/>
        </authorList>
    </citation>
    <scope>NUCLEOTIDE SEQUENCE</scope>
    <source>
        <strain evidence="1">CHK157-1446</strain>
    </source>
</reference>
<proteinExistence type="predicted"/>
<dbReference type="Proteomes" id="UP000823982">
    <property type="component" value="Unassembled WGS sequence"/>
</dbReference>
<sequence length="78" mass="8899">MSMLYTIISEYDVYNSVLCACSASKFMDVAGGKIEYTMFGKNKVVKSLFSTDPAMYLDKRYQPGRLIKSSRMRRSTSM</sequence>
<reference evidence="1" key="1">
    <citation type="submission" date="2020-10" db="EMBL/GenBank/DDBJ databases">
        <authorList>
            <person name="Gilroy R."/>
        </authorList>
    </citation>
    <scope>NUCLEOTIDE SEQUENCE</scope>
    <source>
        <strain evidence="1">CHK157-1446</strain>
    </source>
</reference>
<accession>A0A9D1EN77</accession>
<gene>
    <name evidence="1" type="ORF">IAD01_02710</name>
</gene>
<evidence type="ECO:0000313" key="2">
    <source>
        <dbReference type="Proteomes" id="UP000823982"/>
    </source>
</evidence>
<protein>
    <submittedName>
        <fullName evidence="1">Uncharacterized protein</fullName>
    </submittedName>
</protein>
<comment type="caution">
    <text evidence="1">The sequence shown here is derived from an EMBL/GenBank/DDBJ whole genome shotgun (WGS) entry which is preliminary data.</text>
</comment>
<name>A0A9D1EN77_9FIRM</name>
<dbReference type="AlphaFoldDB" id="A0A9D1EN77"/>
<dbReference type="Pfam" id="PF14035">
    <property type="entry name" value="YlzJ"/>
    <property type="match status" value="1"/>
</dbReference>
<organism evidence="1 2">
    <name type="scientific">Candidatus Faeciplasma gallinarum</name>
    <dbReference type="NCBI Taxonomy" id="2840799"/>
    <lineage>
        <taxon>Bacteria</taxon>
        <taxon>Bacillati</taxon>
        <taxon>Bacillota</taxon>
        <taxon>Clostridia</taxon>
        <taxon>Eubacteriales</taxon>
        <taxon>Oscillospiraceae</taxon>
        <taxon>Oscillospiraceae incertae sedis</taxon>
        <taxon>Candidatus Faeciplasma</taxon>
    </lineage>
</organism>
<dbReference type="InterPro" id="IPR025619">
    <property type="entry name" value="YlzJ"/>
</dbReference>
<dbReference type="EMBL" id="DVIR01000029">
    <property type="protein sequence ID" value="HIS24296.1"/>
    <property type="molecule type" value="Genomic_DNA"/>
</dbReference>